<keyword evidence="4" id="KW-1185">Reference proteome</keyword>
<dbReference type="RefSeq" id="WP_162377480.1">
    <property type="nucleotide sequence ID" value="NZ_JBHTKN010000007.1"/>
</dbReference>
<evidence type="ECO:0000259" key="2">
    <source>
        <dbReference type="SMART" id="SM00849"/>
    </source>
</evidence>
<gene>
    <name evidence="3" type="primary">bla</name>
    <name evidence="3" type="ORF">ACFQ2N_12010</name>
</gene>
<evidence type="ECO:0000313" key="3">
    <source>
        <dbReference type="EMBL" id="MFD1043067.1"/>
    </source>
</evidence>
<feature type="signal peptide" evidence="1">
    <location>
        <begin position="1"/>
        <end position="25"/>
    </location>
</feature>
<evidence type="ECO:0000256" key="1">
    <source>
        <dbReference type="SAM" id="SignalP"/>
    </source>
</evidence>
<dbReference type="NCBIfam" id="NF012229">
    <property type="entry name" value="bla_class_B_core"/>
    <property type="match status" value="1"/>
</dbReference>
<dbReference type="InterPro" id="IPR036866">
    <property type="entry name" value="RibonucZ/Hydroxyglut_hydro"/>
</dbReference>
<keyword evidence="1" id="KW-0732">Signal</keyword>
<dbReference type="EMBL" id="JBHTKN010000007">
    <property type="protein sequence ID" value="MFD1043067.1"/>
    <property type="molecule type" value="Genomic_DNA"/>
</dbReference>
<comment type="caution">
    <text evidence="3">The sequence shown here is derived from an EMBL/GenBank/DDBJ whole genome shotgun (WGS) entry which is preliminary data.</text>
</comment>
<accession>A0ABW3LX66</accession>
<evidence type="ECO:0000313" key="4">
    <source>
        <dbReference type="Proteomes" id="UP001597033"/>
    </source>
</evidence>
<dbReference type="SMART" id="SM00849">
    <property type="entry name" value="Lactamase_B"/>
    <property type="match status" value="1"/>
</dbReference>
<dbReference type="Proteomes" id="UP001597033">
    <property type="component" value="Unassembled WGS sequence"/>
</dbReference>
<dbReference type="SUPFAM" id="SSF56281">
    <property type="entry name" value="Metallo-hydrolase/oxidoreductase"/>
    <property type="match status" value="1"/>
</dbReference>
<dbReference type="EC" id="3.5.2.6" evidence="3"/>
<organism evidence="3 4">
    <name type="scientific">Pseudoxanthomonas kaohsiungensis</name>
    <dbReference type="NCBI Taxonomy" id="283923"/>
    <lineage>
        <taxon>Bacteria</taxon>
        <taxon>Pseudomonadati</taxon>
        <taxon>Pseudomonadota</taxon>
        <taxon>Gammaproteobacteria</taxon>
        <taxon>Lysobacterales</taxon>
        <taxon>Lysobacteraceae</taxon>
        <taxon>Pseudoxanthomonas</taxon>
    </lineage>
</organism>
<sequence>MRLLETAGALATLLALSLATSSASAAPATPAAACPADAGWDDPSPPVHVFGNTWYVGTCGITALLVTSPQGHVLLDGGTARGAALIEDNIRAAGFKLEDVKYIVGSHEHFDHAGGIAALQAATGATVVALEPAAVVLERGGSDRGDPQYGQLDPMAPVAGVRRIADGEVLALGPLRLTAHATPGHAPGSTSWTWRSCEAGSCRDIAYVDSLTAISDDQWRFTDPANAGYVAGFRRTLDAVAALPCDILVTPHPGASALWSRLGPGASQPLAGDGACRAYAAQARARLDKRLADEAAAPPAR</sequence>
<proteinExistence type="predicted"/>
<dbReference type="PANTHER" id="PTHR42951">
    <property type="entry name" value="METALLO-BETA-LACTAMASE DOMAIN-CONTAINING"/>
    <property type="match status" value="1"/>
</dbReference>
<dbReference type="Pfam" id="PF00753">
    <property type="entry name" value="Lactamase_B"/>
    <property type="match status" value="1"/>
</dbReference>
<feature type="chain" id="PRO_5047030066" evidence="1">
    <location>
        <begin position="26"/>
        <end position="301"/>
    </location>
</feature>
<reference evidence="4" key="1">
    <citation type="journal article" date="2019" name="Int. J. Syst. Evol. Microbiol.">
        <title>The Global Catalogue of Microorganisms (GCM) 10K type strain sequencing project: providing services to taxonomists for standard genome sequencing and annotation.</title>
        <authorList>
            <consortium name="The Broad Institute Genomics Platform"/>
            <consortium name="The Broad Institute Genome Sequencing Center for Infectious Disease"/>
            <person name="Wu L."/>
            <person name="Ma J."/>
        </authorList>
    </citation>
    <scope>NUCLEOTIDE SEQUENCE [LARGE SCALE GENOMIC DNA]</scope>
    <source>
        <strain evidence="4">CCUG 55854</strain>
    </source>
</reference>
<dbReference type="Gene3D" id="3.60.15.10">
    <property type="entry name" value="Ribonuclease Z/Hydroxyacylglutathione hydrolase-like"/>
    <property type="match status" value="1"/>
</dbReference>
<name>A0ABW3LX66_9GAMM</name>
<dbReference type="GO" id="GO:0008800">
    <property type="term" value="F:beta-lactamase activity"/>
    <property type="evidence" value="ECO:0007669"/>
    <property type="project" value="UniProtKB-EC"/>
</dbReference>
<dbReference type="PANTHER" id="PTHR42951:SF17">
    <property type="entry name" value="METALLO-BETA-LACTAMASE DOMAIN-CONTAINING PROTEIN"/>
    <property type="match status" value="1"/>
</dbReference>
<keyword evidence="3" id="KW-0378">Hydrolase</keyword>
<protein>
    <submittedName>
        <fullName evidence="3">Subclass B3 metallo-beta-lactamase</fullName>
        <ecNumber evidence="3">3.5.2.6</ecNumber>
    </submittedName>
</protein>
<dbReference type="InterPro" id="IPR050855">
    <property type="entry name" value="NDM-1-like"/>
</dbReference>
<dbReference type="NCBIfam" id="NF033105">
    <property type="entry name" value="bla_subclass_B3"/>
    <property type="match status" value="1"/>
</dbReference>
<feature type="domain" description="Metallo-beta-lactamase" evidence="2">
    <location>
        <begin position="60"/>
        <end position="252"/>
    </location>
</feature>
<dbReference type="InterPro" id="IPR001279">
    <property type="entry name" value="Metallo-B-lactamas"/>
</dbReference>